<gene>
    <name evidence="1" type="ORF">P8192_10885</name>
</gene>
<keyword evidence="2" id="KW-1185">Reference proteome</keyword>
<organism evidence="1 2">
    <name type="scientific">Citricoccus muralis</name>
    <dbReference type="NCBI Taxonomy" id="169134"/>
    <lineage>
        <taxon>Bacteria</taxon>
        <taxon>Bacillati</taxon>
        <taxon>Actinomycetota</taxon>
        <taxon>Actinomycetes</taxon>
        <taxon>Micrococcales</taxon>
        <taxon>Micrococcaceae</taxon>
        <taxon>Citricoccus</taxon>
    </lineage>
</organism>
<protein>
    <recommendedName>
        <fullName evidence="3">N-acetyltransferase domain-containing protein</fullName>
    </recommendedName>
</protein>
<reference evidence="1 2" key="1">
    <citation type="submission" date="2023-04" db="EMBL/GenBank/DDBJ databases">
        <title>Funneling lignin-derived compounds into biodiesel using alkali-halophilic Citricoccus sp. P2.</title>
        <authorList>
            <person name="Luo C.-B."/>
        </authorList>
    </citation>
    <scope>NUCLEOTIDE SEQUENCE [LARGE SCALE GENOMIC DNA]</scope>
    <source>
        <strain evidence="1 2">P2</strain>
    </source>
</reference>
<evidence type="ECO:0008006" key="3">
    <source>
        <dbReference type="Google" id="ProtNLM"/>
    </source>
</evidence>
<accession>A0ABY8H5B4</accession>
<dbReference type="Proteomes" id="UP001219037">
    <property type="component" value="Chromosome"/>
</dbReference>
<name>A0ABY8H5B4_9MICC</name>
<sequence length="259" mass="27772">MAAELTQHLRQVVLLAWSRSFGLDDHLLLDAAERGGTQRVEIFTDDLDRTDAGDDGHIATFLRLFSVSVVYGPRWLVEAARPVHDEVLAVESTLIRLATDYGDLPGAARSLGETTLYYADDSPQVEPSTTLAVSFERDDVDALERACPADDATAAAISHLDSTVALVPDDGQGTPTGEAVAASGFEEWENLVAGISTLVHPDLRLRGLGSYATAVTMDEAFAAGLIPQWRAPMGHRAAERLADRLGFVLSGSQTTVLLD</sequence>
<dbReference type="RefSeq" id="WP_278156981.1">
    <property type="nucleotide sequence ID" value="NZ_CP121252.1"/>
</dbReference>
<dbReference type="SUPFAM" id="SSF55729">
    <property type="entry name" value="Acyl-CoA N-acyltransferases (Nat)"/>
    <property type="match status" value="1"/>
</dbReference>
<proteinExistence type="predicted"/>
<dbReference type="InterPro" id="IPR016181">
    <property type="entry name" value="Acyl_CoA_acyltransferase"/>
</dbReference>
<dbReference type="Gene3D" id="3.40.630.30">
    <property type="match status" value="1"/>
</dbReference>
<evidence type="ECO:0000313" key="1">
    <source>
        <dbReference type="EMBL" id="WFP15895.1"/>
    </source>
</evidence>
<dbReference type="EMBL" id="CP121252">
    <property type="protein sequence ID" value="WFP15895.1"/>
    <property type="molecule type" value="Genomic_DNA"/>
</dbReference>
<evidence type="ECO:0000313" key="2">
    <source>
        <dbReference type="Proteomes" id="UP001219037"/>
    </source>
</evidence>